<accession>A0ACB8AQ89</accession>
<proteinExistence type="predicted"/>
<evidence type="ECO:0000313" key="2">
    <source>
        <dbReference type="Proteomes" id="UP000790377"/>
    </source>
</evidence>
<name>A0ACB8AQ89_9AGAM</name>
<keyword evidence="2" id="KW-1185">Reference proteome</keyword>
<dbReference type="EMBL" id="MU267609">
    <property type="protein sequence ID" value="KAH7914732.1"/>
    <property type="molecule type" value="Genomic_DNA"/>
</dbReference>
<reference evidence="1" key="1">
    <citation type="journal article" date="2021" name="New Phytol.">
        <title>Evolutionary innovations through gain and loss of genes in the ectomycorrhizal Boletales.</title>
        <authorList>
            <person name="Wu G."/>
            <person name="Miyauchi S."/>
            <person name="Morin E."/>
            <person name="Kuo A."/>
            <person name="Drula E."/>
            <person name="Varga T."/>
            <person name="Kohler A."/>
            <person name="Feng B."/>
            <person name="Cao Y."/>
            <person name="Lipzen A."/>
            <person name="Daum C."/>
            <person name="Hundley H."/>
            <person name="Pangilinan J."/>
            <person name="Johnson J."/>
            <person name="Barry K."/>
            <person name="LaButti K."/>
            <person name="Ng V."/>
            <person name="Ahrendt S."/>
            <person name="Min B."/>
            <person name="Choi I.G."/>
            <person name="Park H."/>
            <person name="Plett J.M."/>
            <person name="Magnuson J."/>
            <person name="Spatafora J.W."/>
            <person name="Nagy L.G."/>
            <person name="Henrissat B."/>
            <person name="Grigoriev I.V."/>
            <person name="Yang Z.L."/>
            <person name="Xu J."/>
            <person name="Martin F.M."/>
        </authorList>
    </citation>
    <scope>NUCLEOTIDE SEQUENCE</scope>
    <source>
        <strain evidence="1">ATCC 28755</strain>
    </source>
</reference>
<comment type="caution">
    <text evidence="1">The sequence shown here is derived from an EMBL/GenBank/DDBJ whole genome shotgun (WGS) entry which is preliminary data.</text>
</comment>
<protein>
    <submittedName>
        <fullName evidence="1">Uncharacterized protein</fullName>
    </submittedName>
</protein>
<dbReference type="Proteomes" id="UP000790377">
    <property type="component" value="Unassembled WGS sequence"/>
</dbReference>
<organism evidence="1 2">
    <name type="scientific">Hygrophoropsis aurantiaca</name>
    <dbReference type="NCBI Taxonomy" id="72124"/>
    <lineage>
        <taxon>Eukaryota</taxon>
        <taxon>Fungi</taxon>
        <taxon>Dikarya</taxon>
        <taxon>Basidiomycota</taxon>
        <taxon>Agaricomycotina</taxon>
        <taxon>Agaricomycetes</taxon>
        <taxon>Agaricomycetidae</taxon>
        <taxon>Boletales</taxon>
        <taxon>Coniophorineae</taxon>
        <taxon>Hygrophoropsidaceae</taxon>
        <taxon>Hygrophoropsis</taxon>
    </lineage>
</organism>
<sequence length="611" mass="66051">MAKPKYGKAESSHTTPSLLHRPQQRTSKTKSHHKRSYARSAAAAVCPSSSLLSILATIAANSPTVDGSPLPVQTAPPTFLCPLIARDNIETLTESPVTIPPNAGIQQIPDPSPTPKLKKRRQIADKYVQGNDSRWRKTDAWTLYGSSCCSITSSIGINDAQAGPTASTSSSSLYPSSTSAQGNILEDTSVLPAGWPTGSTSSSQTDSTIILALAIVLAVSICSFMIGCIFWRRKKKRVKVEQDIELKVRQKVRPDDASEDGEREKEARGKLKIWSKASARWKASVRQSARRRRPRRHVVSASRASRSRSPSLSDIREISSFSTISPPRSPRVSFTSHPDPIPSLPLPVSPVLEMEGTLTPIAEHHTSRVSPISPPSSPPAYNPSLSSRQASTGSDRDSFRSTQRMFDRNNASSHEDDVMPYVPCFVAHIATDDKTQLARLEDLASAPPSINVDGASSSVQPLVSAPVWLDEPEDYTEDLPPHADVFLSPVHGHMLSSFPPPPSKVDTISNCFAKASSYGDDFETLEPENEPSAPPFDEPNDSILEAPALAPSAPPLEEDTSHLDNWHDGEELTGQSSRLTSPGSYLTSPLISVPPVQGPVAQDGTLPQYHP</sequence>
<gene>
    <name evidence="1" type="ORF">BJ138DRAFT_1170370</name>
</gene>
<evidence type="ECO:0000313" key="1">
    <source>
        <dbReference type="EMBL" id="KAH7914732.1"/>
    </source>
</evidence>